<dbReference type="Pfam" id="PF00153">
    <property type="entry name" value="Mito_carr"/>
    <property type="match status" value="3"/>
</dbReference>
<feature type="repeat" description="Solcar" evidence="7">
    <location>
        <begin position="276"/>
        <end position="361"/>
    </location>
</feature>
<evidence type="ECO:0000256" key="8">
    <source>
        <dbReference type="RuleBase" id="RU000488"/>
    </source>
</evidence>
<dbReference type="PANTHER" id="PTHR24089">
    <property type="entry name" value="SOLUTE CARRIER FAMILY 25"/>
    <property type="match status" value="1"/>
</dbReference>
<evidence type="ECO:0000256" key="3">
    <source>
        <dbReference type="ARBA" id="ARBA00022692"/>
    </source>
</evidence>
<comment type="subcellular location">
    <subcellularLocation>
        <location evidence="1">Mitochondrion inner membrane</location>
        <topology evidence="1">Multi-pass membrane protein</topology>
    </subcellularLocation>
</comment>
<dbReference type="InterPro" id="IPR018108">
    <property type="entry name" value="MCP_transmembrane"/>
</dbReference>
<dbReference type="EMBL" id="CM035423">
    <property type="protein sequence ID" value="KAH7365515.1"/>
    <property type="molecule type" value="Genomic_DNA"/>
</dbReference>
<keyword evidence="2 8" id="KW-0813">Transport</keyword>
<evidence type="ECO:0000259" key="9">
    <source>
        <dbReference type="PROSITE" id="PS50222"/>
    </source>
</evidence>
<keyword evidence="3 7" id="KW-0812">Transmembrane</keyword>
<dbReference type="OMA" id="PCTERSI"/>
<dbReference type="InterPro" id="IPR002048">
    <property type="entry name" value="EF_hand_dom"/>
</dbReference>
<dbReference type="SUPFAM" id="SSF103506">
    <property type="entry name" value="Mitochondrial carrier"/>
    <property type="match status" value="1"/>
</dbReference>
<comment type="caution">
    <text evidence="10">The sequence shown here is derived from an EMBL/GenBank/DDBJ whole genome shotgun (WGS) entry which is preliminary data.</text>
</comment>
<name>A0A8T2SNL5_CERRI</name>
<sequence>MATGKNDIAIGWVKLAALEGSQCRQDCGIPWGFFDLLPGMRWNEYHAGCAASLSGIFTRGVGRKKKVSSAIPPPVTSLPMVPYIPPRGTYAYEALHRKFKQEFDLENQGYISEGDLKAALKDLNLPASEKGVRNFLAKIEDTARPLPVSFENFLEYTIQQENELVHTFKELDRWKTGYISFNDMRTALHKYRFSSSEKPLKKMINRFTLRGGKAEPVIDYAEYKNILMISTYSDLRDPCHIWERAYTDLDNVDCTFPLSSGTICKTGCREQQGRKQQVERHLIDAALCSSVSRSVVAPLERLKLLSMVNLNYTKDGLPATFAKIWNEDGITGFFRGNLLNVVSIAPTKVVEYLVYTCLEDFMKNKNDRNVGDKEKMLMGSIATMSGTFVSHPIDTVRTALAVQVNGAQKGILKTTQAILDRKGLWGLYQGVIPNMIRVAPYAAINFVLYDELKKWYHRRTGPGGELGLLSSIFCGVLSGAAAQVALYPLETVQRHLQAHAAEKSSLAYQNMFDALRIIIQDGGVSALYAGLLPSTLKLVPAAAVSILVYEALQRKGEYKHYRVK</sequence>
<dbReference type="InterPro" id="IPR002067">
    <property type="entry name" value="MCP"/>
</dbReference>
<dbReference type="OrthoDB" id="270584at2759"/>
<evidence type="ECO:0000256" key="1">
    <source>
        <dbReference type="ARBA" id="ARBA00004448"/>
    </source>
</evidence>
<gene>
    <name evidence="10" type="ORF">KP509_18G032100</name>
</gene>
<reference evidence="10" key="1">
    <citation type="submission" date="2021-08" db="EMBL/GenBank/DDBJ databases">
        <title>WGS assembly of Ceratopteris richardii.</title>
        <authorList>
            <person name="Marchant D.B."/>
            <person name="Chen G."/>
            <person name="Jenkins J."/>
            <person name="Shu S."/>
            <person name="Leebens-Mack J."/>
            <person name="Grimwood J."/>
            <person name="Schmutz J."/>
            <person name="Soltis P."/>
            <person name="Soltis D."/>
            <person name="Chen Z.-H."/>
        </authorList>
    </citation>
    <scope>NUCLEOTIDE SEQUENCE</scope>
    <source>
        <strain evidence="10">Whitten #5841</strain>
        <tissue evidence="10">Leaf</tissue>
    </source>
</reference>
<feature type="repeat" description="Solcar" evidence="7">
    <location>
        <begin position="466"/>
        <end position="555"/>
    </location>
</feature>
<keyword evidence="11" id="KW-1185">Reference proteome</keyword>
<protein>
    <recommendedName>
        <fullName evidence="9">EF-hand domain-containing protein</fullName>
    </recommendedName>
</protein>
<dbReference type="PROSITE" id="PS50222">
    <property type="entry name" value="EF_HAND_2"/>
    <property type="match status" value="1"/>
</dbReference>
<comment type="similarity">
    <text evidence="8">Belongs to the mitochondrial carrier (TC 2.A.29) family.</text>
</comment>
<organism evidence="10 11">
    <name type="scientific">Ceratopteris richardii</name>
    <name type="common">Triangle waterfern</name>
    <dbReference type="NCBI Taxonomy" id="49495"/>
    <lineage>
        <taxon>Eukaryota</taxon>
        <taxon>Viridiplantae</taxon>
        <taxon>Streptophyta</taxon>
        <taxon>Embryophyta</taxon>
        <taxon>Tracheophyta</taxon>
        <taxon>Polypodiopsida</taxon>
        <taxon>Polypodiidae</taxon>
        <taxon>Polypodiales</taxon>
        <taxon>Pteridineae</taxon>
        <taxon>Pteridaceae</taxon>
        <taxon>Parkerioideae</taxon>
        <taxon>Ceratopteris</taxon>
    </lineage>
</organism>
<dbReference type="GO" id="GO:0005743">
    <property type="term" value="C:mitochondrial inner membrane"/>
    <property type="evidence" value="ECO:0007669"/>
    <property type="project" value="UniProtKB-SubCell"/>
</dbReference>
<evidence type="ECO:0000256" key="7">
    <source>
        <dbReference type="PROSITE-ProRule" id="PRU00282"/>
    </source>
</evidence>
<dbReference type="PRINTS" id="PR00926">
    <property type="entry name" value="MITOCARRIER"/>
</dbReference>
<evidence type="ECO:0000256" key="6">
    <source>
        <dbReference type="ARBA" id="ARBA00023136"/>
    </source>
</evidence>
<dbReference type="InterPro" id="IPR023395">
    <property type="entry name" value="MCP_dom_sf"/>
</dbReference>
<proteinExistence type="inferred from homology"/>
<keyword evidence="6 7" id="KW-0472">Membrane</keyword>
<feature type="domain" description="EF-hand" evidence="9">
    <location>
        <begin position="159"/>
        <end position="194"/>
    </location>
</feature>
<evidence type="ECO:0000256" key="2">
    <source>
        <dbReference type="ARBA" id="ARBA00022448"/>
    </source>
</evidence>
<dbReference type="Gene3D" id="1.50.40.10">
    <property type="entry name" value="Mitochondrial carrier domain"/>
    <property type="match status" value="1"/>
</dbReference>
<dbReference type="AlphaFoldDB" id="A0A8T2SNL5"/>
<evidence type="ECO:0000256" key="4">
    <source>
        <dbReference type="ARBA" id="ARBA00022737"/>
    </source>
</evidence>
<dbReference type="Proteomes" id="UP000825935">
    <property type="component" value="Chromosome 18"/>
</dbReference>
<feature type="repeat" description="Solcar" evidence="7">
    <location>
        <begin position="373"/>
        <end position="455"/>
    </location>
</feature>
<dbReference type="GO" id="GO:0005509">
    <property type="term" value="F:calcium ion binding"/>
    <property type="evidence" value="ECO:0007669"/>
    <property type="project" value="InterPro"/>
</dbReference>
<dbReference type="InterPro" id="IPR011992">
    <property type="entry name" value="EF-hand-dom_pair"/>
</dbReference>
<evidence type="ECO:0000313" key="10">
    <source>
        <dbReference type="EMBL" id="KAH7365515.1"/>
    </source>
</evidence>
<dbReference type="PROSITE" id="PS50920">
    <property type="entry name" value="SOLCAR"/>
    <property type="match status" value="3"/>
</dbReference>
<dbReference type="Gene3D" id="1.10.238.10">
    <property type="entry name" value="EF-hand"/>
    <property type="match status" value="2"/>
</dbReference>
<dbReference type="SUPFAM" id="SSF47473">
    <property type="entry name" value="EF-hand"/>
    <property type="match status" value="1"/>
</dbReference>
<evidence type="ECO:0000313" key="11">
    <source>
        <dbReference type="Proteomes" id="UP000825935"/>
    </source>
</evidence>
<keyword evidence="5" id="KW-1133">Transmembrane helix</keyword>
<evidence type="ECO:0000256" key="5">
    <source>
        <dbReference type="ARBA" id="ARBA00022989"/>
    </source>
</evidence>
<dbReference type="GO" id="GO:0055085">
    <property type="term" value="P:transmembrane transport"/>
    <property type="evidence" value="ECO:0007669"/>
    <property type="project" value="InterPro"/>
</dbReference>
<keyword evidence="4" id="KW-0677">Repeat</keyword>
<accession>A0A8T2SNL5</accession>